<keyword evidence="1" id="KW-0472">Membrane</keyword>
<feature type="transmembrane region" description="Helical" evidence="1">
    <location>
        <begin position="46"/>
        <end position="71"/>
    </location>
</feature>
<organism evidence="2 3">
    <name type="scientific">Neocallimastix californiae</name>
    <dbReference type="NCBI Taxonomy" id="1754190"/>
    <lineage>
        <taxon>Eukaryota</taxon>
        <taxon>Fungi</taxon>
        <taxon>Fungi incertae sedis</taxon>
        <taxon>Chytridiomycota</taxon>
        <taxon>Chytridiomycota incertae sedis</taxon>
        <taxon>Neocallimastigomycetes</taxon>
        <taxon>Neocallimastigales</taxon>
        <taxon>Neocallimastigaceae</taxon>
        <taxon>Neocallimastix</taxon>
    </lineage>
</organism>
<sequence>MMPKKLLNPVKRIVMKLMNAYLDVQMILIKLENLVIKHILLKLRNLLYLMILLLIKLSMTIEIIIIIIIIIKKKKELIS</sequence>
<keyword evidence="3" id="KW-1185">Reference proteome</keyword>
<proteinExistence type="predicted"/>
<evidence type="ECO:0000256" key="1">
    <source>
        <dbReference type="SAM" id="Phobius"/>
    </source>
</evidence>
<protein>
    <submittedName>
        <fullName evidence="2">Uncharacterized protein</fullName>
    </submittedName>
</protein>
<evidence type="ECO:0000313" key="2">
    <source>
        <dbReference type="EMBL" id="ORY24734.1"/>
    </source>
</evidence>
<reference evidence="2 3" key="1">
    <citation type="submission" date="2016-08" db="EMBL/GenBank/DDBJ databases">
        <title>A Parts List for Fungal Cellulosomes Revealed by Comparative Genomics.</title>
        <authorList>
            <consortium name="DOE Joint Genome Institute"/>
            <person name="Haitjema C.H."/>
            <person name="Gilmore S.P."/>
            <person name="Henske J.K."/>
            <person name="Solomon K.V."/>
            <person name="De Groot R."/>
            <person name="Kuo A."/>
            <person name="Mondo S.J."/>
            <person name="Salamov A.A."/>
            <person name="Labutti K."/>
            <person name="Zhao Z."/>
            <person name="Chiniquy J."/>
            <person name="Barry K."/>
            <person name="Brewer H.M."/>
            <person name="Purvine S.O."/>
            <person name="Wright A.T."/>
            <person name="Boxma B."/>
            <person name="Van Alen T."/>
            <person name="Hackstein J.H."/>
            <person name="Baker S.E."/>
            <person name="Grigoriev I.V."/>
            <person name="O'Malley M.A."/>
        </authorList>
    </citation>
    <scope>NUCLEOTIDE SEQUENCE [LARGE SCALE GENOMIC DNA]</scope>
    <source>
        <strain evidence="2 3">G1</strain>
    </source>
</reference>
<keyword evidence="1" id="KW-1133">Transmembrane helix</keyword>
<dbReference type="AlphaFoldDB" id="A0A1Y2AQH7"/>
<dbReference type="Proteomes" id="UP000193920">
    <property type="component" value="Unassembled WGS sequence"/>
</dbReference>
<name>A0A1Y2AQH7_9FUNG</name>
<accession>A0A1Y2AQH7</accession>
<comment type="caution">
    <text evidence="2">The sequence shown here is derived from an EMBL/GenBank/DDBJ whole genome shotgun (WGS) entry which is preliminary data.</text>
</comment>
<keyword evidence="1" id="KW-0812">Transmembrane</keyword>
<dbReference type="EMBL" id="MCOG01000219">
    <property type="protein sequence ID" value="ORY24734.1"/>
    <property type="molecule type" value="Genomic_DNA"/>
</dbReference>
<evidence type="ECO:0000313" key="3">
    <source>
        <dbReference type="Proteomes" id="UP000193920"/>
    </source>
</evidence>
<gene>
    <name evidence="2" type="ORF">LY90DRAFT_113584</name>
</gene>